<proteinExistence type="predicted"/>
<reference evidence="1" key="1">
    <citation type="submission" date="2023-03" db="EMBL/GenBank/DDBJ databases">
        <title>Chromosome-scale reference genome and RAD-based genetic map of yellow starthistle (Centaurea solstitialis) reveal putative structural variation and QTLs associated with invader traits.</title>
        <authorList>
            <person name="Reatini B."/>
            <person name="Cang F.A."/>
            <person name="Jiang Q."/>
            <person name="Mckibben M.T.W."/>
            <person name="Barker M.S."/>
            <person name="Rieseberg L.H."/>
            <person name="Dlugosch K.M."/>
        </authorList>
    </citation>
    <scope>NUCLEOTIDE SEQUENCE</scope>
    <source>
        <strain evidence="1">CAN-66</strain>
        <tissue evidence="1">Leaf</tissue>
    </source>
</reference>
<dbReference type="AlphaFoldDB" id="A0AA38SIC3"/>
<accession>A0AA38SIC3</accession>
<keyword evidence="2" id="KW-1185">Reference proteome</keyword>
<sequence>MNTSDDLNQHLKVLTHRRPRYALSHKCYFMGYKYHTLSQGVGHVTNNNEECVKGSSYNEVESEHGLSNEVLEIEYHSIDRCVIIDIDHGVKVDAKHTLVDVKYKLRLRTNDLFILASQAIQLKPRGIYKVSESPNEVEDDDNVDGEPLTPSTNVNHDLKLVALVELNIFIEGEKLNHKTTTAELFKKTHCKKIVLEDGTTCHGDFVHPKVAMILLGCPPGAVKDCGWALAPA</sequence>
<dbReference type="EMBL" id="JARYMX010000007">
    <property type="protein sequence ID" value="KAJ9542908.1"/>
    <property type="molecule type" value="Genomic_DNA"/>
</dbReference>
<evidence type="ECO:0000313" key="2">
    <source>
        <dbReference type="Proteomes" id="UP001172457"/>
    </source>
</evidence>
<gene>
    <name evidence="1" type="ORF">OSB04_029414</name>
</gene>
<dbReference type="Proteomes" id="UP001172457">
    <property type="component" value="Chromosome 7"/>
</dbReference>
<comment type="caution">
    <text evidence="1">The sequence shown here is derived from an EMBL/GenBank/DDBJ whole genome shotgun (WGS) entry which is preliminary data.</text>
</comment>
<protein>
    <submittedName>
        <fullName evidence="1">Uncharacterized protein</fullName>
    </submittedName>
</protein>
<name>A0AA38SIC3_9ASTR</name>
<dbReference type="PANTHER" id="PTHR48258:SF4">
    <property type="entry name" value="DUF4216 DOMAIN-CONTAINING PROTEIN"/>
    <property type="match status" value="1"/>
</dbReference>
<organism evidence="1 2">
    <name type="scientific">Centaurea solstitialis</name>
    <name type="common">yellow star-thistle</name>
    <dbReference type="NCBI Taxonomy" id="347529"/>
    <lineage>
        <taxon>Eukaryota</taxon>
        <taxon>Viridiplantae</taxon>
        <taxon>Streptophyta</taxon>
        <taxon>Embryophyta</taxon>
        <taxon>Tracheophyta</taxon>
        <taxon>Spermatophyta</taxon>
        <taxon>Magnoliopsida</taxon>
        <taxon>eudicotyledons</taxon>
        <taxon>Gunneridae</taxon>
        <taxon>Pentapetalae</taxon>
        <taxon>asterids</taxon>
        <taxon>campanulids</taxon>
        <taxon>Asterales</taxon>
        <taxon>Asteraceae</taxon>
        <taxon>Carduoideae</taxon>
        <taxon>Cardueae</taxon>
        <taxon>Centaureinae</taxon>
        <taxon>Centaurea</taxon>
    </lineage>
</organism>
<evidence type="ECO:0000313" key="1">
    <source>
        <dbReference type="EMBL" id="KAJ9542908.1"/>
    </source>
</evidence>
<dbReference type="PANTHER" id="PTHR48258">
    <property type="entry name" value="DUF4218 DOMAIN-CONTAINING PROTEIN-RELATED"/>
    <property type="match status" value="1"/>
</dbReference>